<dbReference type="Proteomes" id="UP000184144">
    <property type="component" value="Unassembled WGS sequence"/>
</dbReference>
<keyword evidence="1" id="KW-0812">Transmembrane</keyword>
<dbReference type="Pfam" id="PF14317">
    <property type="entry name" value="YcxB"/>
    <property type="match status" value="1"/>
</dbReference>
<dbReference type="OrthoDB" id="7837042at2"/>
<reference evidence="4" key="1">
    <citation type="submission" date="2016-11" db="EMBL/GenBank/DDBJ databases">
        <authorList>
            <person name="Varghese N."/>
            <person name="Submissions S."/>
        </authorList>
    </citation>
    <scope>NUCLEOTIDE SEQUENCE [LARGE SCALE GENOMIC DNA]</scope>
    <source>
        <strain evidence="4">DSM 100566</strain>
    </source>
</reference>
<evidence type="ECO:0000259" key="2">
    <source>
        <dbReference type="Pfam" id="PF14317"/>
    </source>
</evidence>
<dbReference type="EMBL" id="FQUV01000001">
    <property type="protein sequence ID" value="SHE45079.1"/>
    <property type="molecule type" value="Genomic_DNA"/>
</dbReference>
<dbReference type="RefSeq" id="WP_073139849.1">
    <property type="nucleotide sequence ID" value="NZ_FQUV01000001.1"/>
</dbReference>
<dbReference type="InterPro" id="IPR025588">
    <property type="entry name" value="YcxB-like_C"/>
</dbReference>
<keyword evidence="1" id="KW-1133">Transmembrane helix</keyword>
<feature type="transmembrane region" description="Helical" evidence="1">
    <location>
        <begin position="29"/>
        <end position="48"/>
    </location>
</feature>
<feature type="transmembrane region" description="Helical" evidence="1">
    <location>
        <begin position="54"/>
        <end position="73"/>
    </location>
</feature>
<proteinExistence type="predicted"/>
<evidence type="ECO:0000313" key="3">
    <source>
        <dbReference type="EMBL" id="SHE45079.1"/>
    </source>
</evidence>
<protein>
    <submittedName>
        <fullName evidence="3">YcxB-like protein</fullName>
    </submittedName>
</protein>
<gene>
    <name evidence="3" type="ORF">SAMN05444273_101451</name>
</gene>
<accession>A0A1M4TKS4</accession>
<dbReference type="AlphaFoldDB" id="A0A1M4TKS4"/>
<feature type="domain" description="YcxB-like C-terminal" evidence="2">
    <location>
        <begin position="92"/>
        <end position="153"/>
    </location>
</feature>
<evidence type="ECO:0000313" key="4">
    <source>
        <dbReference type="Proteomes" id="UP000184144"/>
    </source>
</evidence>
<evidence type="ECO:0000256" key="1">
    <source>
        <dbReference type="SAM" id="Phobius"/>
    </source>
</evidence>
<sequence length="165" mass="18999">MITLTYDIEEAEFMDAARALWSYRGIGDVGNWILAAISLFSGLSLIYWGLDVGWIWVGAAALFVAITLLRNFLWRRAYRRMTKYTAPITASFTREEVQTSSAEGQSKLPWTAFKKYAETPDYFFLLMPPRGLSIIPKRAAKDDWELETLRDMITGNLPRAKMRWT</sequence>
<organism evidence="3 4">
    <name type="scientific">Litoreibacter ascidiaceicola</name>
    <dbReference type="NCBI Taxonomy" id="1486859"/>
    <lineage>
        <taxon>Bacteria</taxon>
        <taxon>Pseudomonadati</taxon>
        <taxon>Pseudomonadota</taxon>
        <taxon>Alphaproteobacteria</taxon>
        <taxon>Rhodobacterales</taxon>
        <taxon>Roseobacteraceae</taxon>
        <taxon>Litoreibacter</taxon>
    </lineage>
</organism>
<keyword evidence="1" id="KW-0472">Membrane</keyword>
<name>A0A1M4TKS4_9RHOB</name>
<keyword evidence="4" id="KW-1185">Reference proteome</keyword>